<dbReference type="AlphaFoldDB" id="A0AAW6TC04"/>
<dbReference type="Proteomes" id="UP001321506">
    <property type="component" value="Unassembled WGS sequence"/>
</dbReference>
<keyword evidence="10" id="KW-1185">Reference proteome</keyword>
<feature type="domain" description="ABC transmembrane type-1" evidence="8">
    <location>
        <begin position="90"/>
        <end position="272"/>
    </location>
</feature>
<evidence type="ECO:0000256" key="3">
    <source>
        <dbReference type="ARBA" id="ARBA00022475"/>
    </source>
</evidence>
<feature type="transmembrane region" description="Helical" evidence="7">
    <location>
        <begin position="17"/>
        <end position="35"/>
    </location>
</feature>
<dbReference type="RefSeq" id="WP_281488913.1">
    <property type="nucleotide sequence ID" value="NZ_JASATX010000003.1"/>
</dbReference>
<name>A0AAW6TC04_9MICO</name>
<feature type="transmembrane region" description="Helical" evidence="7">
    <location>
        <begin position="83"/>
        <end position="104"/>
    </location>
</feature>
<evidence type="ECO:0000256" key="7">
    <source>
        <dbReference type="SAM" id="Phobius"/>
    </source>
</evidence>
<keyword evidence="5 7" id="KW-1133">Transmembrane helix</keyword>
<protein>
    <submittedName>
        <fullName evidence="9">ABC transporter permease subunit</fullName>
    </submittedName>
</protein>
<feature type="transmembrane region" description="Helical" evidence="7">
    <location>
        <begin position="194"/>
        <end position="217"/>
    </location>
</feature>
<evidence type="ECO:0000259" key="8">
    <source>
        <dbReference type="Pfam" id="PF00528"/>
    </source>
</evidence>
<keyword evidence="6 7" id="KW-0472">Membrane</keyword>
<dbReference type="PANTHER" id="PTHR30151">
    <property type="entry name" value="ALKANE SULFONATE ABC TRANSPORTER-RELATED, MEMBRANE SUBUNIT"/>
    <property type="match status" value="1"/>
</dbReference>
<feature type="transmembrane region" description="Helical" evidence="7">
    <location>
        <begin position="244"/>
        <end position="265"/>
    </location>
</feature>
<evidence type="ECO:0000256" key="5">
    <source>
        <dbReference type="ARBA" id="ARBA00022989"/>
    </source>
</evidence>
<reference evidence="9 10" key="1">
    <citation type="submission" date="2023-04" db="EMBL/GenBank/DDBJ databases">
        <title>Klugiella caeni sp. nov. isolated from the sludge of biochemical tank.</title>
        <authorList>
            <person name="Geng K."/>
        </authorList>
    </citation>
    <scope>NUCLEOTIDE SEQUENCE [LARGE SCALE GENOMIC DNA]</scope>
    <source>
        <strain evidence="9 10">YN-L-19</strain>
    </source>
</reference>
<feature type="transmembrane region" description="Helical" evidence="7">
    <location>
        <begin position="116"/>
        <end position="134"/>
    </location>
</feature>
<dbReference type="Gene3D" id="1.10.3720.10">
    <property type="entry name" value="MetI-like"/>
    <property type="match status" value="1"/>
</dbReference>
<accession>A0AAW6TC04</accession>
<dbReference type="Pfam" id="PF00528">
    <property type="entry name" value="BPD_transp_1"/>
    <property type="match status" value="1"/>
</dbReference>
<comment type="caution">
    <text evidence="9">The sequence shown here is derived from an EMBL/GenBank/DDBJ whole genome shotgun (WGS) entry which is preliminary data.</text>
</comment>
<dbReference type="GO" id="GO:0005886">
    <property type="term" value="C:plasma membrane"/>
    <property type="evidence" value="ECO:0007669"/>
    <property type="project" value="UniProtKB-SubCell"/>
</dbReference>
<dbReference type="PANTHER" id="PTHR30151:SF20">
    <property type="entry name" value="ABC TRANSPORTER PERMEASE PROTEIN HI_0355-RELATED"/>
    <property type="match status" value="1"/>
</dbReference>
<evidence type="ECO:0000256" key="6">
    <source>
        <dbReference type="ARBA" id="ARBA00023136"/>
    </source>
</evidence>
<keyword evidence="4 7" id="KW-0812">Transmembrane</keyword>
<comment type="subcellular location">
    <subcellularLocation>
        <location evidence="1">Cell membrane</location>
        <topology evidence="1">Multi-pass membrane protein</topology>
    </subcellularLocation>
</comment>
<proteinExistence type="predicted"/>
<keyword evidence="3" id="KW-1003">Cell membrane</keyword>
<dbReference type="SUPFAM" id="SSF161098">
    <property type="entry name" value="MetI-like"/>
    <property type="match status" value="1"/>
</dbReference>
<dbReference type="EMBL" id="JASATX010000003">
    <property type="protein sequence ID" value="MDI2099132.1"/>
    <property type="molecule type" value="Genomic_DNA"/>
</dbReference>
<evidence type="ECO:0000313" key="10">
    <source>
        <dbReference type="Proteomes" id="UP001321506"/>
    </source>
</evidence>
<dbReference type="InterPro" id="IPR035906">
    <property type="entry name" value="MetI-like_sf"/>
</dbReference>
<organism evidence="9 10">
    <name type="scientific">Ruicaihuangia caeni</name>
    <dbReference type="NCBI Taxonomy" id="3042517"/>
    <lineage>
        <taxon>Bacteria</taxon>
        <taxon>Bacillati</taxon>
        <taxon>Actinomycetota</taxon>
        <taxon>Actinomycetes</taxon>
        <taxon>Micrococcales</taxon>
        <taxon>Microbacteriaceae</taxon>
        <taxon>Ruicaihuangia</taxon>
    </lineage>
</organism>
<dbReference type="GO" id="GO:0055085">
    <property type="term" value="P:transmembrane transport"/>
    <property type="evidence" value="ECO:0007669"/>
    <property type="project" value="InterPro"/>
</dbReference>
<keyword evidence="2" id="KW-0813">Transport</keyword>
<gene>
    <name evidence="9" type="ORF">QF206_09185</name>
</gene>
<evidence type="ECO:0000256" key="1">
    <source>
        <dbReference type="ARBA" id="ARBA00004651"/>
    </source>
</evidence>
<evidence type="ECO:0000256" key="2">
    <source>
        <dbReference type="ARBA" id="ARBA00022448"/>
    </source>
</evidence>
<feature type="transmembrane region" description="Helical" evidence="7">
    <location>
        <begin position="146"/>
        <end position="166"/>
    </location>
</feature>
<sequence>MTLIQQKPQRTDAPRRPLLAGVLGLGIVMAVWWIAAETIFAGVGVTPQGTGGSIPNPYEVVMALVEGGFGYFGRHLSVTITEALIGFAWGVGIALALASLVVVFPRLERSVMQVAIISYCIPIVAIGPIVRIISGAPAPGEPSGTAVFLGAMLVIFTTLIGSLLGLRAADRASLELVSVYGGGRFKQFVKVRAIAALPGILNALKIAMPLAFLGAIIGEYLGGVDVGIGPALVNAQQGLLAPRAWALAVVTGAVSGIGFAIIAVLSRLVTPWTRGETGAKS</sequence>
<evidence type="ECO:0000313" key="9">
    <source>
        <dbReference type="EMBL" id="MDI2099132.1"/>
    </source>
</evidence>
<evidence type="ECO:0000256" key="4">
    <source>
        <dbReference type="ARBA" id="ARBA00022692"/>
    </source>
</evidence>
<dbReference type="InterPro" id="IPR000515">
    <property type="entry name" value="MetI-like"/>
</dbReference>